<dbReference type="InterPro" id="IPR000380">
    <property type="entry name" value="Topo_IA"/>
</dbReference>
<dbReference type="SMART" id="SM00436">
    <property type="entry name" value="TOP1Bc"/>
    <property type="match status" value="1"/>
</dbReference>
<dbReference type="Pfam" id="PF01751">
    <property type="entry name" value="Toprim"/>
    <property type="match status" value="1"/>
</dbReference>
<dbReference type="PRINTS" id="PR00417">
    <property type="entry name" value="PRTPISMRASEI"/>
</dbReference>
<evidence type="ECO:0000256" key="4">
    <source>
        <dbReference type="ARBA" id="ARBA00032235"/>
    </source>
</evidence>
<comment type="caution">
    <text evidence="8">The sequence shown here is derived from an EMBL/GenBank/DDBJ whole genome shotgun (WGS) entry which is preliminary data.</text>
</comment>
<dbReference type="Gene3D" id="1.10.460.10">
    <property type="entry name" value="Topoisomerase I, domain 2"/>
    <property type="match status" value="1"/>
</dbReference>
<dbReference type="InterPro" id="IPR006171">
    <property type="entry name" value="TOPRIM_dom"/>
</dbReference>
<keyword evidence="9" id="KW-1185">Reference proteome</keyword>
<dbReference type="Proteomes" id="UP001596103">
    <property type="component" value="Unassembled WGS sequence"/>
</dbReference>
<organism evidence="8 9">
    <name type="scientific">Paraburkholderia denitrificans</name>
    <dbReference type="NCBI Taxonomy" id="694025"/>
    <lineage>
        <taxon>Bacteria</taxon>
        <taxon>Pseudomonadati</taxon>
        <taxon>Pseudomonadota</taxon>
        <taxon>Betaproteobacteria</taxon>
        <taxon>Burkholderiales</taxon>
        <taxon>Burkholderiaceae</taxon>
        <taxon>Paraburkholderia</taxon>
    </lineage>
</organism>
<accession>A0ABW0J511</accession>
<dbReference type="SUPFAM" id="SSF56712">
    <property type="entry name" value="Prokaryotic type I DNA topoisomerase"/>
    <property type="match status" value="1"/>
</dbReference>
<protein>
    <recommendedName>
        <fullName evidence="5">Omega-protein</fullName>
    </recommendedName>
    <alternativeName>
        <fullName evidence="4">Relaxing enzyme</fullName>
    </alternativeName>
    <alternativeName>
        <fullName evidence="2">Swivelase</fullName>
    </alternativeName>
    <alternativeName>
        <fullName evidence="3">Untwisting enzyme</fullName>
    </alternativeName>
</protein>
<dbReference type="Gene3D" id="1.10.290.10">
    <property type="entry name" value="Topoisomerase I, domain 4"/>
    <property type="match status" value="1"/>
</dbReference>
<dbReference type="InterPro" id="IPR023405">
    <property type="entry name" value="Topo_IA_core_domain"/>
</dbReference>
<evidence type="ECO:0000259" key="7">
    <source>
        <dbReference type="PROSITE" id="PS52039"/>
    </source>
</evidence>
<reference evidence="9" key="1">
    <citation type="journal article" date="2019" name="Int. J. Syst. Evol. Microbiol.">
        <title>The Global Catalogue of Microorganisms (GCM) 10K type strain sequencing project: providing services to taxonomists for standard genome sequencing and annotation.</title>
        <authorList>
            <consortium name="The Broad Institute Genomics Platform"/>
            <consortium name="The Broad Institute Genome Sequencing Center for Infectious Disease"/>
            <person name="Wu L."/>
            <person name="Ma J."/>
        </authorList>
    </citation>
    <scope>NUCLEOTIDE SEQUENCE [LARGE SCALE GENOMIC DNA]</scope>
    <source>
        <strain evidence="9">CCUG 56042</strain>
    </source>
</reference>
<dbReference type="GO" id="GO:0016853">
    <property type="term" value="F:isomerase activity"/>
    <property type="evidence" value="ECO:0007669"/>
    <property type="project" value="UniProtKB-KW"/>
</dbReference>
<evidence type="ECO:0000259" key="6">
    <source>
        <dbReference type="PROSITE" id="PS50880"/>
    </source>
</evidence>
<evidence type="ECO:0000256" key="1">
    <source>
        <dbReference type="ARBA" id="ARBA00023235"/>
    </source>
</evidence>
<evidence type="ECO:0000256" key="5">
    <source>
        <dbReference type="ARBA" id="ARBA00032877"/>
    </source>
</evidence>
<dbReference type="SMART" id="SM00493">
    <property type="entry name" value="TOPRIM"/>
    <property type="match status" value="1"/>
</dbReference>
<dbReference type="InterPro" id="IPR034144">
    <property type="entry name" value="TOPRIM_TopoIII"/>
</dbReference>
<evidence type="ECO:0000256" key="3">
    <source>
        <dbReference type="ARBA" id="ARBA00031985"/>
    </source>
</evidence>
<proteinExistence type="predicted"/>
<sequence>MKLFICEKPSQAKDLAPHVCARGRIIGAFTGNDVTVTWCIGHLVEQAKPEQYVLALARWNLDLLPVLPRQWAVQVKPSVKTQFDIVVRLIRQAQDIVIATDADREGEVIAREVMQIAGYSGPVSRLWLSAMDAASIRKALAHLLPGAKTLPLYFSGRGRAHADWLAGMNLTMALTSAFGSGGREGTWHVGRVQTPVLALVVRREREIRAFIPKTFYELRAVFSLAETEVPVQWVVPPTLAGDAGHATDEAKVKVVAARVRGRAGRIGRVETTPERELAPLPFSLGSLQREASARYGLKAAAVLDACQALYEVHKVATYPRTDCEYLPASMFMGAPTTLSAIASVDATLRPLADEATLDSPGRAFNDARITAHHAIIPTANSAVRLSAFSRIGASSTTRSAAGISRSFSAITNICVP</sequence>
<dbReference type="EMBL" id="JBHSMP010000007">
    <property type="protein sequence ID" value="MFC5428060.1"/>
    <property type="molecule type" value="Genomic_DNA"/>
</dbReference>
<dbReference type="PROSITE" id="PS52039">
    <property type="entry name" value="TOPO_IA_2"/>
    <property type="match status" value="1"/>
</dbReference>
<name>A0ABW0J511_9BURK</name>
<dbReference type="PANTHER" id="PTHR11390:SF21">
    <property type="entry name" value="DNA TOPOISOMERASE 3-ALPHA"/>
    <property type="match status" value="1"/>
</dbReference>
<keyword evidence="1 8" id="KW-0413">Isomerase</keyword>
<evidence type="ECO:0000256" key="2">
    <source>
        <dbReference type="ARBA" id="ARBA00030003"/>
    </source>
</evidence>
<feature type="domain" description="Topo IA-type catalytic" evidence="7">
    <location>
        <begin position="149"/>
        <end position="416"/>
    </location>
</feature>
<dbReference type="Gene3D" id="3.40.50.140">
    <property type="match status" value="1"/>
</dbReference>
<dbReference type="InterPro" id="IPR013497">
    <property type="entry name" value="Topo_IA_cen"/>
</dbReference>
<dbReference type="CDD" id="cd03362">
    <property type="entry name" value="TOPRIM_TopoIA_TopoIII"/>
    <property type="match status" value="1"/>
</dbReference>
<evidence type="ECO:0000313" key="9">
    <source>
        <dbReference type="Proteomes" id="UP001596103"/>
    </source>
</evidence>
<evidence type="ECO:0000313" key="8">
    <source>
        <dbReference type="EMBL" id="MFC5428060.1"/>
    </source>
</evidence>
<dbReference type="InterPro" id="IPR003601">
    <property type="entry name" value="Topo_IA_2"/>
</dbReference>
<gene>
    <name evidence="8" type="ORF">ACFPTO_04435</name>
</gene>
<feature type="domain" description="Toprim" evidence="6">
    <location>
        <begin position="1"/>
        <end position="132"/>
    </location>
</feature>
<dbReference type="PANTHER" id="PTHR11390">
    <property type="entry name" value="PROKARYOTIC DNA TOPOISOMERASE"/>
    <property type="match status" value="1"/>
</dbReference>
<dbReference type="InterPro" id="IPR013826">
    <property type="entry name" value="Topo_IA_cen_sub3"/>
</dbReference>
<dbReference type="InterPro" id="IPR013824">
    <property type="entry name" value="Topo_IA_cen_sub1"/>
</dbReference>
<dbReference type="PROSITE" id="PS50880">
    <property type="entry name" value="TOPRIM"/>
    <property type="match status" value="1"/>
</dbReference>
<dbReference type="RefSeq" id="WP_377709749.1">
    <property type="nucleotide sequence ID" value="NZ_JBHSMP010000007.1"/>
</dbReference>
<dbReference type="Pfam" id="PF01131">
    <property type="entry name" value="Topoisom_bac"/>
    <property type="match status" value="1"/>
</dbReference>